<gene>
    <name evidence="1" type="ORF">S01H1_14396</name>
</gene>
<dbReference type="EMBL" id="BARS01007484">
    <property type="protein sequence ID" value="GAF83626.1"/>
    <property type="molecule type" value="Genomic_DNA"/>
</dbReference>
<feature type="non-terminal residue" evidence="1">
    <location>
        <position position="1"/>
    </location>
</feature>
<name>X0T8H0_9ZZZZ</name>
<proteinExistence type="predicted"/>
<organism evidence="1">
    <name type="scientific">marine sediment metagenome</name>
    <dbReference type="NCBI Taxonomy" id="412755"/>
    <lineage>
        <taxon>unclassified sequences</taxon>
        <taxon>metagenomes</taxon>
        <taxon>ecological metagenomes</taxon>
    </lineage>
</organism>
<sequence>LNSPLLTNQVKIKKSSRHIFKIPFEIPIKIFDETHKTHLELADLAKKAHRISESLTLEMIKKNSGSISKIKIQTVLNKNLAHILNQIDENLANDLKS</sequence>
<accession>X0T8H0</accession>
<comment type="caution">
    <text evidence="1">The sequence shown here is derived from an EMBL/GenBank/DDBJ whole genome shotgun (WGS) entry which is preliminary data.</text>
</comment>
<protein>
    <submittedName>
        <fullName evidence="1">Uncharacterized protein</fullName>
    </submittedName>
</protein>
<reference evidence="1" key="1">
    <citation type="journal article" date="2014" name="Front. Microbiol.">
        <title>High frequency of phylogenetically diverse reductive dehalogenase-homologous genes in deep subseafloor sedimentary metagenomes.</title>
        <authorList>
            <person name="Kawai M."/>
            <person name="Futagami T."/>
            <person name="Toyoda A."/>
            <person name="Takaki Y."/>
            <person name="Nishi S."/>
            <person name="Hori S."/>
            <person name="Arai W."/>
            <person name="Tsubouchi T."/>
            <person name="Morono Y."/>
            <person name="Uchiyama I."/>
            <person name="Ito T."/>
            <person name="Fujiyama A."/>
            <person name="Inagaki F."/>
            <person name="Takami H."/>
        </authorList>
    </citation>
    <scope>NUCLEOTIDE SEQUENCE</scope>
    <source>
        <strain evidence="1">Expedition CK06-06</strain>
    </source>
</reference>
<evidence type="ECO:0000313" key="1">
    <source>
        <dbReference type="EMBL" id="GAF83626.1"/>
    </source>
</evidence>
<dbReference type="AlphaFoldDB" id="X0T8H0"/>